<dbReference type="PATRIC" id="fig|39777.7.peg.395"/>
<dbReference type="InterPro" id="IPR053154">
    <property type="entry name" value="c-di-AMP_regulator"/>
</dbReference>
<dbReference type="EMBL" id="LRQT01000007">
    <property type="protein sequence ID" value="KXA65259.1"/>
    <property type="molecule type" value="Genomic_DNA"/>
</dbReference>
<reference evidence="1 2" key="1">
    <citation type="submission" date="2016-01" db="EMBL/GenBank/DDBJ databases">
        <authorList>
            <person name="Oliw E.H."/>
        </authorList>
    </citation>
    <scope>NUCLEOTIDE SEQUENCE [LARGE SCALE GENOMIC DNA]</scope>
    <source>
        <strain evidence="1 2">CMW7756B</strain>
    </source>
</reference>
<dbReference type="Pfam" id="PF07949">
    <property type="entry name" value="YbbR"/>
    <property type="match status" value="3"/>
</dbReference>
<dbReference type="InterPro" id="IPR012505">
    <property type="entry name" value="YbbR"/>
</dbReference>
<dbReference type="PANTHER" id="PTHR37804:SF1">
    <property type="entry name" value="CDAA REGULATORY PROTEIN CDAR"/>
    <property type="match status" value="1"/>
</dbReference>
<name>A0A133S6F1_9FIRM</name>
<gene>
    <name evidence="1" type="ORF">HMPREF3233_00405</name>
</gene>
<dbReference type="Proteomes" id="UP000070226">
    <property type="component" value="Unassembled WGS sequence"/>
</dbReference>
<comment type="caution">
    <text evidence="1">The sequence shown here is derived from an EMBL/GenBank/DDBJ whole genome shotgun (WGS) entry which is preliminary data.</text>
</comment>
<protein>
    <submittedName>
        <fullName evidence="1">YbbR-like protein</fullName>
    </submittedName>
</protein>
<accession>A0A133S6F1</accession>
<dbReference type="AlphaFoldDB" id="A0A133S6F1"/>
<organism evidence="1">
    <name type="scientific">Veillonella atypica</name>
    <dbReference type="NCBI Taxonomy" id="39777"/>
    <lineage>
        <taxon>Bacteria</taxon>
        <taxon>Bacillati</taxon>
        <taxon>Bacillota</taxon>
        <taxon>Negativicutes</taxon>
        <taxon>Veillonellales</taxon>
        <taxon>Veillonellaceae</taxon>
        <taxon>Veillonella</taxon>
    </lineage>
</organism>
<dbReference type="PANTHER" id="PTHR37804">
    <property type="entry name" value="CDAA REGULATORY PROTEIN CDAR"/>
    <property type="match status" value="1"/>
</dbReference>
<dbReference type="CDD" id="cd20206">
    <property type="entry name" value="YbbR"/>
    <property type="match status" value="1"/>
</dbReference>
<dbReference type="Gene3D" id="2.170.120.40">
    <property type="entry name" value="YbbR-like domain"/>
    <property type="match status" value="2"/>
</dbReference>
<dbReference type="Gene3D" id="2.170.120.30">
    <property type="match status" value="1"/>
</dbReference>
<evidence type="ECO:0000313" key="2">
    <source>
        <dbReference type="Proteomes" id="UP000070226"/>
    </source>
</evidence>
<evidence type="ECO:0000313" key="1">
    <source>
        <dbReference type="EMBL" id="KXA65259.1"/>
    </source>
</evidence>
<dbReference type="STRING" id="39777.B7L28_01630"/>
<proteinExistence type="predicted"/>
<sequence length="310" mass="33902">MGWQEMMIHLKRNWPAKILSLLAAIVMWFFIMRDQNPVMEVSYTVPVQVQNLAANYIIEDAPQYVRVTLSGPRDTIINLKSENLKAYIDASGVSTGQNNVTIHFNPPSGMSIVEIKPDTVTINVDEYASKKLPVEIVPIGQIPDNVAMKSVTVIPKEVTVSGRKQQVMAATRVVMKVNVAGQTKNFSAVADLEAWDNAGNVLDINISPTQGQAQYELNLLRKDKAVPISAITVGQVADGYEVKGITIKPVQVTITGREEMVDSVSDLKTESIDISNATAPIDGTYNIVIPDGLTSKMTTVHVTVDIQRKA</sequence>